<dbReference type="SUPFAM" id="SSF46689">
    <property type="entry name" value="Homeodomain-like"/>
    <property type="match status" value="2"/>
</dbReference>
<accession>K8P8R2</accession>
<evidence type="ECO:0000256" key="3">
    <source>
        <dbReference type="ARBA" id="ARBA00023163"/>
    </source>
</evidence>
<dbReference type="PRINTS" id="PR00032">
    <property type="entry name" value="HTHARAC"/>
</dbReference>
<feature type="compositionally biased region" description="Basic and acidic residues" evidence="4">
    <location>
        <begin position="12"/>
        <end position="23"/>
    </location>
</feature>
<organism evidence="6 7">
    <name type="scientific">Afipia broomeae ATCC 49717</name>
    <dbReference type="NCBI Taxonomy" id="883078"/>
    <lineage>
        <taxon>Bacteria</taxon>
        <taxon>Pseudomonadati</taxon>
        <taxon>Pseudomonadota</taxon>
        <taxon>Alphaproteobacteria</taxon>
        <taxon>Hyphomicrobiales</taxon>
        <taxon>Nitrobacteraceae</taxon>
        <taxon>Afipia</taxon>
    </lineage>
</organism>
<dbReference type="EMBL" id="AGWX01000004">
    <property type="protein sequence ID" value="EKS37184.1"/>
    <property type="molecule type" value="Genomic_DNA"/>
</dbReference>
<dbReference type="Gene3D" id="1.10.10.60">
    <property type="entry name" value="Homeodomain-like"/>
    <property type="match status" value="2"/>
</dbReference>
<dbReference type="HOGENOM" id="CLU_1346564_0_0_5"/>
<keyword evidence="1" id="KW-0805">Transcription regulation</keyword>
<keyword evidence="2" id="KW-0238">DNA-binding</keyword>
<dbReference type="eggNOG" id="COG4977">
    <property type="taxonomic scope" value="Bacteria"/>
</dbReference>
<dbReference type="InterPro" id="IPR020449">
    <property type="entry name" value="Tscrpt_reg_AraC-type_HTH"/>
</dbReference>
<dbReference type="AlphaFoldDB" id="K8P8R2"/>
<dbReference type="Proteomes" id="UP000001096">
    <property type="component" value="Unassembled WGS sequence"/>
</dbReference>
<name>K8P8R2_9BRAD</name>
<evidence type="ECO:0000259" key="5">
    <source>
        <dbReference type="PROSITE" id="PS01124"/>
    </source>
</evidence>
<evidence type="ECO:0000256" key="2">
    <source>
        <dbReference type="ARBA" id="ARBA00023125"/>
    </source>
</evidence>
<keyword evidence="3" id="KW-0804">Transcription</keyword>
<dbReference type="InterPro" id="IPR009057">
    <property type="entry name" value="Homeodomain-like_sf"/>
</dbReference>
<dbReference type="GO" id="GO:0003700">
    <property type="term" value="F:DNA-binding transcription factor activity"/>
    <property type="evidence" value="ECO:0007669"/>
    <property type="project" value="InterPro"/>
</dbReference>
<dbReference type="Pfam" id="PF12833">
    <property type="entry name" value="HTH_18"/>
    <property type="match status" value="1"/>
</dbReference>
<dbReference type="SMART" id="SM00342">
    <property type="entry name" value="HTH_ARAC"/>
    <property type="match status" value="1"/>
</dbReference>
<evidence type="ECO:0000313" key="6">
    <source>
        <dbReference type="EMBL" id="EKS37184.1"/>
    </source>
</evidence>
<protein>
    <recommendedName>
        <fullName evidence="5">HTH araC/xylS-type domain-containing protein</fullName>
    </recommendedName>
</protein>
<dbReference type="PANTHER" id="PTHR46796">
    <property type="entry name" value="HTH-TYPE TRANSCRIPTIONAL ACTIVATOR RHAS-RELATED"/>
    <property type="match status" value="1"/>
</dbReference>
<dbReference type="PATRIC" id="fig|883078.3.peg.3724"/>
<evidence type="ECO:0000313" key="7">
    <source>
        <dbReference type="Proteomes" id="UP000001096"/>
    </source>
</evidence>
<sequence>MEAKQTHSTAVGHHDENESQWHETQADTKVYAGVGGHGSPVTRQTGNLSIELLTERIAARLSQSGFDKAARQPAVSFSSEGLDRRRLIRVLDHIETNLENDIDLDDLASVACLSRFHFSRRFKQALGCSPVRYLGMRRFERAKAWLSQGERSLVDIALTLGFSSQANFIRAFKRATGMAPGKYRQQCGWQKTLLIPGGFQAIQ</sequence>
<evidence type="ECO:0000256" key="4">
    <source>
        <dbReference type="SAM" id="MobiDB-lite"/>
    </source>
</evidence>
<keyword evidence="7" id="KW-1185">Reference proteome</keyword>
<evidence type="ECO:0000256" key="1">
    <source>
        <dbReference type="ARBA" id="ARBA00023015"/>
    </source>
</evidence>
<feature type="domain" description="HTH araC/xylS-type" evidence="5">
    <location>
        <begin position="88"/>
        <end position="186"/>
    </location>
</feature>
<dbReference type="GO" id="GO:0043565">
    <property type="term" value="F:sequence-specific DNA binding"/>
    <property type="evidence" value="ECO:0007669"/>
    <property type="project" value="InterPro"/>
</dbReference>
<dbReference type="RefSeq" id="WP_006022314.1">
    <property type="nucleotide sequence ID" value="NZ_KB375283.1"/>
</dbReference>
<dbReference type="InterPro" id="IPR050204">
    <property type="entry name" value="AraC_XylS_family_regulators"/>
</dbReference>
<proteinExistence type="predicted"/>
<gene>
    <name evidence="6" type="ORF">HMPREF9695_03602</name>
</gene>
<comment type="caution">
    <text evidence="6">The sequence shown here is derived from an EMBL/GenBank/DDBJ whole genome shotgun (WGS) entry which is preliminary data.</text>
</comment>
<dbReference type="PROSITE" id="PS01124">
    <property type="entry name" value="HTH_ARAC_FAMILY_2"/>
    <property type="match status" value="1"/>
</dbReference>
<feature type="region of interest" description="Disordered" evidence="4">
    <location>
        <begin position="1"/>
        <end position="23"/>
    </location>
</feature>
<dbReference type="InterPro" id="IPR018060">
    <property type="entry name" value="HTH_AraC"/>
</dbReference>
<reference evidence="6 7" key="1">
    <citation type="submission" date="2012-04" db="EMBL/GenBank/DDBJ databases">
        <title>The Genome Sequence of Afipia broomeae ATCC 49717.</title>
        <authorList>
            <consortium name="The Broad Institute Genome Sequencing Platform"/>
            <person name="Earl A."/>
            <person name="Ward D."/>
            <person name="Feldgarden M."/>
            <person name="Gevers D."/>
            <person name="Huys G."/>
            <person name="Walker B."/>
            <person name="Young S.K."/>
            <person name="Zeng Q."/>
            <person name="Gargeya S."/>
            <person name="Fitzgerald M."/>
            <person name="Haas B."/>
            <person name="Abouelleil A."/>
            <person name="Alvarado L."/>
            <person name="Arachchi H.M."/>
            <person name="Berlin A."/>
            <person name="Chapman S.B."/>
            <person name="Goldberg J."/>
            <person name="Griggs A."/>
            <person name="Gujja S."/>
            <person name="Hansen M."/>
            <person name="Howarth C."/>
            <person name="Imamovic A."/>
            <person name="Larimer J."/>
            <person name="McCowen C."/>
            <person name="Montmayeur A."/>
            <person name="Murphy C."/>
            <person name="Neiman D."/>
            <person name="Pearson M."/>
            <person name="Priest M."/>
            <person name="Roberts A."/>
            <person name="Saif S."/>
            <person name="Shea T."/>
            <person name="Sisk P."/>
            <person name="Sykes S."/>
            <person name="Wortman J."/>
            <person name="Nusbaum C."/>
            <person name="Birren B."/>
        </authorList>
    </citation>
    <scope>NUCLEOTIDE SEQUENCE [LARGE SCALE GENOMIC DNA]</scope>
    <source>
        <strain evidence="6 7">ATCC 49717</strain>
    </source>
</reference>